<name>A0ABD1E703_HYPHA</name>
<dbReference type="InterPro" id="IPR031420">
    <property type="entry name" value="UPF0669"/>
</dbReference>
<evidence type="ECO:0000313" key="8">
    <source>
        <dbReference type="Proteomes" id="UP001566132"/>
    </source>
</evidence>
<organism evidence="7 8">
    <name type="scientific">Hypothenemus hampei</name>
    <name type="common">Coffee berry borer</name>
    <dbReference type="NCBI Taxonomy" id="57062"/>
    <lineage>
        <taxon>Eukaryota</taxon>
        <taxon>Metazoa</taxon>
        <taxon>Ecdysozoa</taxon>
        <taxon>Arthropoda</taxon>
        <taxon>Hexapoda</taxon>
        <taxon>Insecta</taxon>
        <taxon>Pterygota</taxon>
        <taxon>Neoptera</taxon>
        <taxon>Endopterygota</taxon>
        <taxon>Coleoptera</taxon>
        <taxon>Polyphaga</taxon>
        <taxon>Cucujiformia</taxon>
        <taxon>Curculionidae</taxon>
        <taxon>Scolytinae</taxon>
        <taxon>Hypothenemus</taxon>
    </lineage>
</organism>
<evidence type="ECO:0000256" key="2">
    <source>
        <dbReference type="ARBA" id="ARBA00008960"/>
    </source>
</evidence>
<dbReference type="PANTHER" id="PTHR31703">
    <property type="entry name" value="UPF0669 PROTEIN C6ORF120"/>
    <property type="match status" value="1"/>
</dbReference>
<dbReference type="AlphaFoldDB" id="A0ABD1E703"/>
<evidence type="ECO:0000256" key="1">
    <source>
        <dbReference type="ARBA" id="ARBA00004613"/>
    </source>
</evidence>
<evidence type="ECO:0000256" key="3">
    <source>
        <dbReference type="ARBA" id="ARBA00022525"/>
    </source>
</evidence>
<dbReference type="Proteomes" id="UP001566132">
    <property type="component" value="Unassembled WGS sequence"/>
</dbReference>
<keyword evidence="8" id="KW-1185">Reference proteome</keyword>
<reference evidence="7 8" key="1">
    <citation type="submission" date="2024-05" db="EMBL/GenBank/DDBJ databases">
        <title>Genetic variation in Jamaican populations of the coffee berry borer (Hypothenemus hampei).</title>
        <authorList>
            <person name="Errbii M."/>
            <person name="Myrie A."/>
        </authorList>
    </citation>
    <scope>NUCLEOTIDE SEQUENCE [LARGE SCALE GENOMIC DNA]</scope>
    <source>
        <strain evidence="7">JA-Hopewell-2020-01-JO</strain>
        <tissue evidence="7">Whole body</tissue>
    </source>
</reference>
<dbReference type="GO" id="GO:0005576">
    <property type="term" value="C:extracellular region"/>
    <property type="evidence" value="ECO:0007669"/>
    <property type="project" value="UniProtKB-SubCell"/>
</dbReference>
<feature type="chain" id="PRO_5044836359" evidence="6">
    <location>
        <begin position="23"/>
        <end position="186"/>
    </location>
</feature>
<accession>A0ABD1E703</accession>
<dbReference type="EMBL" id="JBDJPC010000010">
    <property type="protein sequence ID" value="KAL1490443.1"/>
    <property type="molecule type" value="Genomic_DNA"/>
</dbReference>
<keyword evidence="4 6" id="KW-0732">Signal</keyword>
<keyword evidence="3" id="KW-0964">Secreted</keyword>
<evidence type="ECO:0000256" key="5">
    <source>
        <dbReference type="ARBA" id="ARBA00023180"/>
    </source>
</evidence>
<comment type="subcellular location">
    <subcellularLocation>
        <location evidence="1">Secreted</location>
    </subcellularLocation>
</comment>
<dbReference type="PANTHER" id="PTHR31703:SF2">
    <property type="entry name" value="UPF0669 PROTEIN C6ORF120"/>
    <property type="match status" value="1"/>
</dbReference>
<keyword evidence="5" id="KW-0325">Glycoprotein</keyword>
<comment type="similarity">
    <text evidence="2">Belongs to the UPF0669 family.</text>
</comment>
<dbReference type="Pfam" id="PF17065">
    <property type="entry name" value="UPF0669"/>
    <property type="match status" value="1"/>
</dbReference>
<evidence type="ECO:0000313" key="7">
    <source>
        <dbReference type="EMBL" id="KAL1490443.1"/>
    </source>
</evidence>
<gene>
    <name evidence="7" type="ORF">ABEB36_013135</name>
</gene>
<evidence type="ECO:0000256" key="6">
    <source>
        <dbReference type="SAM" id="SignalP"/>
    </source>
</evidence>
<proteinExistence type="inferred from homology"/>
<protein>
    <submittedName>
        <fullName evidence="7">Uncharacterized protein</fullName>
    </submittedName>
</protein>
<feature type="signal peptide" evidence="6">
    <location>
        <begin position="1"/>
        <end position="22"/>
    </location>
</feature>
<evidence type="ECO:0000256" key="4">
    <source>
        <dbReference type="ARBA" id="ARBA00022729"/>
    </source>
</evidence>
<comment type="caution">
    <text evidence="7">The sequence shown here is derived from an EMBL/GenBank/DDBJ whole genome shotgun (WGS) entry which is preliminary data.</text>
</comment>
<sequence>MLKFLIFLNIIILFLLIKKLLRDDVSKKPKLLAATLNSTKIEKGTFNYHYIHGGGPYVLNITSITGDVDVYISDTNPQPTYDPETYSMHSATCGSEILDIEESIQTPLSIGVYGYAESSVYLLELYENINVLYPFKKEISIEENLEVPRDRTNEEKTKQVQSKMKNKNYLGLPDVFSILEVLQLIF</sequence>